<dbReference type="Proteomes" id="UP000491168">
    <property type="component" value="Unassembled WGS sequence"/>
</dbReference>
<dbReference type="NCBIfam" id="TIGR04056">
    <property type="entry name" value="OMP_RagA_SusC"/>
    <property type="match status" value="1"/>
</dbReference>
<dbReference type="Proteomes" id="UP000368418">
    <property type="component" value="Unassembled WGS sequence"/>
</dbReference>
<keyword evidence="2" id="KW-0732">Signal</keyword>
<keyword evidence="1" id="KW-0472">Membrane</keyword>
<dbReference type="NCBIfam" id="TIGR04057">
    <property type="entry name" value="SusC_RagA_signa"/>
    <property type="match status" value="1"/>
</dbReference>
<accession>A0A174R5K9</accession>
<dbReference type="Proteomes" id="UP000095725">
    <property type="component" value="Unassembled WGS sequence"/>
</dbReference>
<evidence type="ECO:0000313" key="7">
    <source>
        <dbReference type="EMBL" id="KAA5491823.1"/>
    </source>
</evidence>
<evidence type="ECO:0000313" key="6">
    <source>
        <dbReference type="EMBL" id="KAA5459821.1"/>
    </source>
</evidence>
<evidence type="ECO:0000313" key="4">
    <source>
        <dbReference type="EMBL" id="CUP79197.1"/>
    </source>
</evidence>
<dbReference type="InterPro" id="IPR037066">
    <property type="entry name" value="Plug_dom_sf"/>
</dbReference>
<evidence type="ECO:0000313" key="11">
    <source>
        <dbReference type="Proteomes" id="UP000095657"/>
    </source>
</evidence>
<proteinExistence type="inferred from homology"/>
<feature type="domain" description="TonB-dependent receptor plug" evidence="3">
    <location>
        <begin position="133"/>
        <end position="239"/>
    </location>
</feature>
<feature type="signal peptide" evidence="2">
    <location>
        <begin position="1"/>
        <end position="28"/>
    </location>
</feature>
<dbReference type="Pfam" id="PF13715">
    <property type="entry name" value="CarbopepD_reg_2"/>
    <property type="match status" value="1"/>
</dbReference>
<dbReference type="RefSeq" id="WP_005679400.1">
    <property type="nucleotide sequence ID" value="NZ_CABMOQ010000005.1"/>
</dbReference>
<dbReference type="InterPro" id="IPR023997">
    <property type="entry name" value="TonB-dep_OMP_SusC/RagA_CS"/>
</dbReference>
<dbReference type="InterPro" id="IPR023996">
    <property type="entry name" value="TonB-dep_OMP_SusC/RagA"/>
</dbReference>
<dbReference type="EMBL" id="CZAI01000007">
    <property type="protein sequence ID" value="CUP79197.1"/>
    <property type="molecule type" value="Genomic_DNA"/>
</dbReference>
<reference evidence="9" key="4">
    <citation type="submission" date="2023-07" db="EMBL/GenBank/DDBJ databases">
        <title>Whole Genome Sequencing of Colonoscopy isolates.</title>
        <authorList>
            <person name="Surve S.V."/>
            <person name="Valls R.A."/>
            <person name="Barrak K.E."/>
            <person name="Gardner T.B."/>
            <person name="O'Toole G.A."/>
        </authorList>
    </citation>
    <scope>NUCLEOTIDE SEQUENCE</scope>
    <source>
        <strain evidence="9">GP0119</strain>
    </source>
</reference>
<dbReference type="AlphaFoldDB" id="A0A174R5K9"/>
<comment type="similarity">
    <text evidence="1">Belongs to the TonB-dependent receptor family.</text>
</comment>
<evidence type="ECO:0000313" key="14">
    <source>
        <dbReference type="Proteomes" id="UP000368418"/>
    </source>
</evidence>
<reference evidence="10 13" key="2">
    <citation type="submission" date="2018-08" db="EMBL/GenBank/DDBJ databases">
        <title>A genome reference for cultivated species of the human gut microbiota.</title>
        <authorList>
            <person name="Zou Y."/>
            <person name="Xue W."/>
            <person name="Luo G."/>
        </authorList>
    </citation>
    <scope>NUCLEOTIDE SEQUENCE [LARGE SCALE GENOMIC DNA]</scope>
    <source>
        <strain evidence="10 13">AM16-49B</strain>
    </source>
</reference>
<evidence type="ECO:0000259" key="3">
    <source>
        <dbReference type="Pfam" id="PF07715"/>
    </source>
</evidence>
<dbReference type="Proteomes" id="UP001170023">
    <property type="component" value="Unassembled WGS sequence"/>
</dbReference>
<dbReference type="Proteomes" id="UP000475905">
    <property type="component" value="Unassembled WGS sequence"/>
</dbReference>
<feature type="chain" id="PRO_5015052336" evidence="2">
    <location>
        <begin position="29"/>
        <end position="1039"/>
    </location>
</feature>
<evidence type="ECO:0000313" key="15">
    <source>
        <dbReference type="Proteomes" id="UP000475905"/>
    </source>
</evidence>
<evidence type="ECO:0000256" key="1">
    <source>
        <dbReference type="PROSITE-ProRule" id="PRU01360"/>
    </source>
</evidence>
<sequence>MKPNLFHTQFFRLFFLILLAGISIQTYAAKDSQAAPKKRTITGTVISEGDNMPIIGANVWLKNSSTGAITDLDGKYSITIDNSVVGGVLVFSYIGMSTQEVAIGNQNVINVTLKFDTEKIDEVVVVGYGHQKKASVIGSISTIDMAGVKVPGSSISSVLAGQLAGVVAMNRTGEPGKASAADFYIRGVSSFTGGNTPLVLVDGIERDLDLVDVEDIASFSILKDASASAVYGVRGANGVILITTKKGAEGKPVINARVEAGFTQPTKMPEFVNSAQWAELYNEMKGYEYYTPEQIGYFQNGTDPDLYPDVDWMHELYKNMASNQRVNLNVSGGGDICKYFVSGSLYNEGSIFRNAGQRYDYDTSLRYNKYSFRANMDFNVTKSTVLNVNLANIYEKFYGPGVEKDKIWSRAFEASPGVYPKEYSDGTLSYPSMQGGENPWNLLVHSGYREQFWNSAQSLIGINQDLGDLVTKGLTASIKFSWDAVNTNTIVRSKTPNQYYAKGRDEDGNLIFGSPIVTGTDELGLSESGSGSITTYLEGSINYNRLFAEKHRVGAMLLYNHKVTNKKLTYSKTLSLPYKYQGLAGRVTYAFKDTYFAEFNMGYNGSENFAKGHRFGFFPAYAVGWMISNEKFWEPILPVVSELKLKASYGSVGNDAIGGDRWIYQSTISTNNGWNYGENGSEGGGGIQVGNVENLNVSWEKAYKTNLGFEMRLFDRIKIQADYFHEKREGVFINRQGLPAIVGLTTKPKTNIGASVNRGVDATLEYEEKVGEVFLTGRANFTFNRNKLLNNDEVEHLYKYQNSIGKTFGTGGNHTFGLIAEGLFQSQEEIDNAPEQNFGTYRVGDVRYRDVNGDGVVDTYDKVALGYTNIPEITYGFGLTAQWRSWDINAFFQGIAHCTFYIGGTAMRPFSTGNINQSAINADIYDHVWKTTNTPEQNLAAYYPRLSEAGGEGSTNNNQTSTLTMRDGRFLRLKNFEIGYTIPKSILEKTFIKSTRIYVSGSNLLTFSKFKLWDPETGSSDGGIYPPLRVFTIGLNAKF</sequence>
<keyword evidence="1" id="KW-0813">Transport</keyword>
<name>A0A174R5K9_9BACE</name>
<evidence type="ECO:0000313" key="10">
    <source>
        <dbReference type="EMBL" id="RHH95151.1"/>
    </source>
</evidence>
<dbReference type="InterPro" id="IPR039426">
    <property type="entry name" value="TonB-dep_rcpt-like"/>
</dbReference>
<gene>
    <name evidence="10" type="ORF">DW190_02650</name>
    <name evidence="4" type="ORF">ERS852494_03097</name>
    <name evidence="5" type="ORF">ERS852558_03714</name>
    <name evidence="8" type="ORF">F2Y31_10230</name>
    <name evidence="7" type="ORF">F2Y35_10645</name>
    <name evidence="6" type="ORF">F2Y36_19235</name>
    <name evidence="9" type="ORF">Q4469_03015</name>
</gene>
<dbReference type="Pfam" id="PF07715">
    <property type="entry name" value="Plug"/>
    <property type="match status" value="1"/>
</dbReference>
<dbReference type="STRING" id="47678.ERS852494_03097"/>
<evidence type="ECO:0000313" key="5">
    <source>
        <dbReference type="EMBL" id="CUQ48428.1"/>
    </source>
</evidence>
<evidence type="ECO:0000313" key="9">
    <source>
        <dbReference type="EMBL" id="MDO6356672.1"/>
    </source>
</evidence>
<keyword evidence="1" id="KW-0998">Cell outer membrane</keyword>
<dbReference type="SUPFAM" id="SSF56935">
    <property type="entry name" value="Porins"/>
    <property type="match status" value="1"/>
</dbReference>
<dbReference type="PROSITE" id="PS52016">
    <property type="entry name" value="TONB_DEPENDENT_REC_3"/>
    <property type="match status" value="1"/>
</dbReference>
<protein>
    <submittedName>
        <fullName evidence="4">Outer membrane receptor proteins, mostly Fe transport</fullName>
    </submittedName>
    <submittedName>
        <fullName evidence="6">TonB-dependent receptor</fullName>
    </submittedName>
</protein>
<reference evidence="14 15" key="3">
    <citation type="journal article" date="2019" name="Nat. Med.">
        <title>A library of human gut bacterial isolates paired with longitudinal multiomics data enables mechanistic microbiome research.</title>
        <authorList>
            <person name="Poyet M."/>
            <person name="Groussin M."/>
            <person name="Gibbons S.M."/>
            <person name="Avila-Pacheco J."/>
            <person name="Jiang X."/>
            <person name="Kearney S.M."/>
            <person name="Perrotta A.R."/>
            <person name="Berdy B."/>
            <person name="Zhao S."/>
            <person name="Lieberman T.D."/>
            <person name="Swanson P.K."/>
            <person name="Smith M."/>
            <person name="Roesemann S."/>
            <person name="Alexander J.E."/>
            <person name="Rich S.A."/>
            <person name="Livny J."/>
            <person name="Vlamakis H."/>
            <person name="Clish C."/>
            <person name="Bullock K."/>
            <person name="Deik A."/>
            <person name="Scott J."/>
            <person name="Pierce K.A."/>
            <person name="Xavier R.J."/>
            <person name="Alm E.J."/>
        </authorList>
    </citation>
    <scope>NUCLEOTIDE SEQUENCE [LARGE SCALE GENOMIC DNA]</scope>
    <source>
        <strain evidence="8 14">BIOML-A19</strain>
        <strain evidence="7 16">BIOML-A21</strain>
        <strain evidence="6 15">BIOML-A31</strain>
    </source>
</reference>
<evidence type="ECO:0000313" key="16">
    <source>
        <dbReference type="Proteomes" id="UP000491168"/>
    </source>
</evidence>
<dbReference type="EMBL" id="CZBL01000018">
    <property type="protein sequence ID" value="CUQ48428.1"/>
    <property type="molecule type" value="Genomic_DNA"/>
</dbReference>
<comment type="subcellular location">
    <subcellularLocation>
        <location evidence="1">Cell outer membrane</location>
        <topology evidence="1">Multi-pass membrane protein</topology>
    </subcellularLocation>
</comment>
<organism evidence="4 11">
    <name type="scientific">Bacteroides caccae</name>
    <dbReference type="NCBI Taxonomy" id="47678"/>
    <lineage>
        <taxon>Bacteria</taxon>
        <taxon>Pseudomonadati</taxon>
        <taxon>Bacteroidota</taxon>
        <taxon>Bacteroidia</taxon>
        <taxon>Bacteroidales</taxon>
        <taxon>Bacteroidaceae</taxon>
        <taxon>Bacteroides</taxon>
    </lineage>
</organism>
<dbReference type="GeneID" id="75113412"/>
<dbReference type="KEGG" id="bcac:CGC64_08360"/>
<keyword evidence="1" id="KW-1134">Transmembrane beta strand</keyword>
<dbReference type="EMBL" id="VVYP01000029">
    <property type="protein sequence ID" value="KAA5459821.1"/>
    <property type="molecule type" value="Genomic_DNA"/>
</dbReference>
<dbReference type="Gene3D" id="2.60.40.1120">
    <property type="entry name" value="Carboxypeptidase-like, regulatory domain"/>
    <property type="match status" value="1"/>
</dbReference>
<dbReference type="GO" id="GO:0009279">
    <property type="term" value="C:cell outer membrane"/>
    <property type="evidence" value="ECO:0007669"/>
    <property type="project" value="UniProtKB-SubCell"/>
</dbReference>
<reference evidence="11 12" key="1">
    <citation type="submission" date="2015-09" db="EMBL/GenBank/DDBJ databases">
        <authorList>
            <consortium name="Pathogen Informatics"/>
        </authorList>
    </citation>
    <scope>NUCLEOTIDE SEQUENCE [LARGE SCALE GENOMIC DNA]</scope>
    <source>
        <strain evidence="4 11">2789STDY5834880</strain>
        <strain evidence="5 12">2789STDY5834946</strain>
    </source>
</reference>
<evidence type="ECO:0000256" key="2">
    <source>
        <dbReference type="SAM" id="SignalP"/>
    </source>
</evidence>
<dbReference type="EMBL" id="VVYD01000008">
    <property type="protein sequence ID" value="KAA5498963.1"/>
    <property type="molecule type" value="Genomic_DNA"/>
</dbReference>
<dbReference type="EMBL" id="JAUONL010000002">
    <property type="protein sequence ID" value="MDO6356672.1"/>
    <property type="molecule type" value="Genomic_DNA"/>
</dbReference>
<keyword evidence="4" id="KW-0675">Receptor</keyword>
<dbReference type="FunFam" id="2.170.130.10:FF:000003">
    <property type="entry name" value="SusC/RagA family TonB-linked outer membrane protein"/>
    <property type="match status" value="1"/>
</dbReference>
<dbReference type="SUPFAM" id="SSF49464">
    <property type="entry name" value="Carboxypeptidase regulatory domain-like"/>
    <property type="match status" value="1"/>
</dbReference>
<dbReference type="EMBL" id="VVYF01000009">
    <property type="protein sequence ID" value="KAA5491823.1"/>
    <property type="molecule type" value="Genomic_DNA"/>
</dbReference>
<evidence type="ECO:0000313" key="12">
    <source>
        <dbReference type="Proteomes" id="UP000095725"/>
    </source>
</evidence>
<dbReference type="EMBL" id="QRKD01000001">
    <property type="protein sequence ID" value="RHH95151.1"/>
    <property type="molecule type" value="Genomic_DNA"/>
</dbReference>
<dbReference type="Gene3D" id="2.170.130.10">
    <property type="entry name" value="TonB-dependent receptor, plug domain"/>
    <property type="match status" value="1"/>
</dbReference>
<evidence type="ECO:0000313" key="13">
    <source>
        <dbReference type="Proteomes" id="UP000283512"/>
    </source>
</evidence>
<dbReference type="Proteomes" id="UP000283512">
    <property type="component" value="Unassembled WGS sequence"/>
</dbReference>
<keyword evidence="1" id="KW-0812">Transmembrane</keyword>
<dbReference type="InterPro" id="IPR012910">
    <property type="entry name" value="Plug_dom"/>
</dbReference>
<dbReference type="InterPro" id="IPR008969">
    <property type="entry name" value="CarboxyPept-like_regulatory"/>
</dbReference>
<evidence type="ECO:0000313" key="8">
    <source>
        <dbReference type="EMBL" id="KAA5498963.1"/>
    </source>
</evidence>
<dbReference type="Proteomes" id="UP000095657">
    <property type="component" value="Unassembled WGS sequence"/>
</dbReference>